<evidence type="ECO:0000313" key="2">
    <source>
        <dbReference type="EMBL" id="RZQ60356.1"/>
    </source>
</evidence>
<proteinExistence type="predicted"/>
<feature type="transmembrane region" description="Helical" evidence="1">
    <location>
        <begin position="126"/>
        <end position="145"/>
    </location>
</feature>
<gene>
    <name evidence="2" type="ORF">EWH70_29075</name>
</gene>
<dbReference type="InterPro" id="IPR021215">
    <property type="entry name" value="DUF2752"/>
</dbReference>
<accession>A0A4Q7J1L5</accession>
<organism evidence="2 3">
    <name type="scientific">Amycolatopsis suaedae</name>
    <dbReference type="NCBI Taxonomy" id="2510978"/>
    <lineage>
        <taxon>Bacteria</taxon>
        <taxon>Bacillati</taxon>
        <taxon>Actinomycetota</taxon>
        <taxon>Actinomycetes</taxon>
        <taxon>Pseudonocardiales</taxon>
        <taxon>Pseudonocardiaceae</taxon>
        <taxon>Amycolatopsis</taxon>
    </lineage>
</organism>
<protein>
    <submittedName>
        <fullName evidence="2">DUF2752 domain-containing protein</fullName>
    </submittedName>
</protein>
<dbReference type="EMBL" id="SFCC01000017">
    <property type="protein sequence ID" value="RZQ60356.1"/>
    <property type="molecule type" value="Genomic_DNA"/>
</dbReference>
<comment type="caution">
    <text evidence="2">The sequence shown here is derived from an EMBL/GenBank/DDBJ whole genome shotgun (WGS) entry which is preliminary data.</text>
</comment>
<evidence type="ECO:0000256" key="1">
    <source>
        <dbReference type="SAM" id="Phobius"/>
    </source>
</evidence>
<keyword evidence="3" id="KW-1185">Reference proteome</keyword>
<sequence length="158" mass="17183">MEPARPVTVTHPVYTGAPAADWRGRLRRIGPVVALAAGGAACCGFVLWADPTTPGGLLPPCPTKTLTGIICPGCGGTRMMYSLLRGDLPAALHYNAVSLVFVLLFCWSIAAWAVGRWRGRPVNSWLHWRWTPLICAVVLGGWFIVRNLPFPPFDTLYV</sequence>
<keyword evidence="1" id="KW-0812">Transmembrane</keyword>
<dbReference type="AlphaFoldDB" id="A0A4Q7J1L5"/>
<dbReference type="Proteomes" id="UP000292003">
    <property type="component" value="Unassembled WGS sequence"/>
</dbReference>
<dbReference type="Pfam" id="PF10825">
    <property type="entry name" value="DUF2752"/>
    <property type="match status" value="1"/>
</dbReference>
<reference evidence="2 3" key="1">
    <citation type="submission" date="2019-02" db="EMBL/GenBank/DDBJ databases">
        <title>Draft genome sequence of Amycolatopsis sp. 8-3EHSu isolated from roots of Suaeda maritima.</title>
        <authorList>
            <person name="Duangmal K."/>
            <person name="Chantavorakit T."/>
        </authorList>
    </citation>
    <scope>NUCLEOTIDE SEQUENCE [LARGE SCALE GENOMIC DNA]</scope>
    <source>
        <strain evidence="2 3">8-3EHSu</strain>
    </source>
</reference>
<keyword evidence="1" id="KW-0472">Membrane</keyword>
<dbReference type="OrthoDB" id="5966662at2"/>
<keyword evidence="1" id="KW-1133">Transmembrane helix</keyword>
<feature type="transmembrane region" description="Helical" evidence="1">
    <location>
        <begin position="29"/>
        <end position="49"/>
    </location>
</feature>
<feature type="transmembrane region" description="Helical" evidence="1">
    <location>
        <begin position="92"/>
        <end position="114"/>
    </location>
</feature>
<evidence type="ECO:0000313" key="3">
    <source>
        <dbReference type="Proteomes" id="UP000292003"/>
    </source>
</evidence>
<name>A0A4Q7J1L5_9PSEU</name>